<feature type="compositionally biased region" description="Polar residues" evidence="7">
    <location>
        <begin position="59"/>
        <end position="89"/>
    </location>
</feature>
<dbReference type="InterPro" id="IPR047260">
    <property type="entry name" value="ERCC1-like_central_dom"/>
</dbReference>
<keyword evidence="3" id="KW-0227">DNA damage</keyword>
<dbReference type="GO" id="GO:0006312">
    <property type="term" value="P:mitotic recombination"/>
    <property type="evidence" value="ECO:0007669"/>
    <property type="project" value="TreeGrafter"/>
</dbReference>
<dbReference type="PaxDb" id="284590-Q6CRB9"/>
<feature type="compositionally biased region" description="Basic and acidic residues" evidence="7">
    <location>
        <begin position="45"/>
        <end position="55"/>
    </location>
</feature>
<keyword evidence="6" id="KW-0539">Nucleus</keyword>
<keyword evidence="4" id="KW-0238">DNA-binding</keyword>
<dbReference type="NCBIfam" id="TIGR00597">
    <property type="entry name" value="rad10"/>
    <property type="match status" value="1"/>
</dbReference>
<evidence type="ECO:0000313" key="10">
    <source>
        <dbReference type="Proteomes" id="UP000000598"/>
    </source>
</evidence>
<keyword evidence="5" id="KW-0234">DNA repair</keyword>
<dbReference type="eggNOG" id="KOG2841">
    <property type="taxonomic scope" value="Eukaryota"/>
</dbReference>
<dbReference type="Gene3D" id="3.40.50.10130">
    <property type="match status" value="1"/>
</dbReference>
<dbReference type="GO" id="GO:0003684">
    <property type="term" value="F:damaged DNA binding"/>
    <property type="evidence" value="ECO:0007669"/>
    <property type="project" value="InterPro"/>
</dbReference>
<gene>
    <name evidence="9" type="ORF">KLLA0_D10307g</name>
</gene>
<dbReference type="GO" id="GO:0003697">
    <property type="term" value="F:single-stranded DNA binding"/>
    <property type="evidence" value="ECO:0007669"/>
    <property type="project" value="TreeGrafter"/>
</dbReference>
<organism evidence="9 10">
    <name type="scientific">Kluyveromyces lactis (strain ATCC 8585 / CBS 2359 / DSM 70799 / NBRC 1267 / NRRL Y-1140 / WM37)</name>
    <name type="common">Yeast</name>
    <name type="synonym">Candida sphaerica</name>
    <dbReference type="NCBI Taxonomy" id="284590"/>
    <lineage>
        <taxon>Eukaryota</taxon>
        <taxon>Fungi</taxon>
        <taxon>Dikarya</taxon>
        <taxon>Ascomycota</taxon>
        <taxon>Saccharomycotina</taxon>
        <taxon>Saccharomycetes</taxon>
        <taxon>Saccharomycetales</taxon>
        <taxon>Saccharomycetaceae</taxon>
        <taxon>Kluyveromyces</taxon>
    </lineage>
</organism>
<dbReference type="OMA" id="ITKLCMF"/>
<evidence type="ECO:0000313" key="9">
    <source>
        <dbReference type="EMBL" id="CAH00616.1"/>
    </source>
</evidence>
<dbReference type="PANTHER" id="PTHR12749">
    <property type="entry name" value="EXCISION REPAIR CROSS-COMPLEMENTING 1 ERCC1"/>
    <property type="match status" value="1"/>
</dbReference>
<dbReference type="GO" id="GO:0070914">
    <property type="term" value="P:UV-damage excision repair"/>
    <property type="evidence" value="ECO:0007669"/>
    <property type="project" value="TreeGrafter"/>
</dbReference>
<reference evidence="9 10" key="1">
    <citation type="journal article" date="2004" name="Nature">
        <title>Genome evolution in yeasts.</title>
        <authorList>
            <consortium name="Genolevures"/>
            <person name="Dujon B."/>
            <person name="Sherman D."/>
            <person name="Fischer G."/>
            <person name="Durrens P."/>
            <person name="Casaregola S."/>
            <person name="Lafontaine I."/>
            <person name="de Montigny J."/>
            <person name="Marck C."/>
            <person name="Neuveglise C."/>
            <person name="Talla E."/>
            <person name="Goffard N."/>
            <person name="Frangeul L."/>
            <person name="Aigle M."/>
            <person name="Anthouard V."/>
            <person name="Babour A."/>
            <person name="Barbe V."/>
            <person name="Barnay S."/>
            <person name="Blanchin S."/>
            <person name="Beckerich J.M."/>
            <person name="Beyne E."/>
            <person name="Bleykasten C."/>
            <person name="Boisrame A."/>
            <person name="Boyer J."/>
            <person name="Cattolico L."/>
            <person name="Confanioleri F."/>
            <person name="de Daruvar A."/>
            <person name="Despons L."/>
            <person name="Fabre E."/>
            <person name="Fairhead C."/>
            <person name="Ferry-Dumazet H."/>
            <person name="Groppi A."/>
            <person name="Hantraye F."/>
            <person name="Hennequin C."/>
            <person name="Jauniaux N."/>
            <person name="Joyet P."/>
            <person name="Kachouri R."/>
            <person name="Kerrest A."/>
            <person name="Koszul R."/>
            <person name="Lemaire M."/>
            <person name="Lesur I."/>
            <person name="Ma L."/>
            <person name="Muller H."/>
            <person name="Nicaud J.M."/>
            <person name="Nikolski M."/>
            <person name="Oztas S."/>
            <person name="Ozier-Kalogeropoulos O."/>
            <person name="Pellenz S."/>
            <person name="Potier S."/>
            <person name="Richard G.F."/>
            <person name="Straub M.L."/>
            <person name="Suleau A."/>
            <person name="Swennene D."/>
            <person name="Tekaia F."/>
            <person name="Wesolowski-Louvel M."/>
            <person name="Westhof E."/>
            <person name="Wirth B."/>
            <person name="Zeniou-Meyer M."/>
            <person name="Zivanovic I."/>
            <person name="Bolotin-Fukuhara M."/>
            <person name="Thierry A."/>
            <person name="Bouchier C."/>
            <person name="Caudron B."/>
            <person name="Scarpelli C."/>
            <person name="Gaillardin C."/>
            <person name="Weissenbach J."/>
            <person name="Wincker P."/>
            <person name="Souciet J.L."/>
        </authorList>
    </citation>
    <scope>NUCLEOTIDE SEQUENCE [LARGE SCALE GENOMIC DNA]</scope>
    <source>
        <strain evidence="10">ATCC 8585 / CBS 2359 / DSM 70799 / NBRC 1267 / NRRL Y-1140 / WM37</strain>
    </source>
</reference>
<accession>Q6CRB9</accession>
<evidence type="ECO:0000256" key="4">
    <source>
        <dbReference type="ARBA" id="ARBA00023125"/>
    </source>
</evidence>
<dbReference type="GO" id="GO:0000110">
    <property type="term" value="C:nucleotide-excision repair factor 1 complex"/>
    <property type="evidence" value="ECO:0007669"/>
    <property type="project" value="TreeGrafter"/>
</dbReference>
<evidence type="ECO:0000259" key="8">
    <source>
        <dbReference type="Pfam" id="PF03834"/>
    </source>
</evidence>
<dbReference type="EMBL" id="CR382124">
    <property type="protein sequence ID" value="CAH00616.1"/>
    <property type="molecule type" value="Genomic_DNA"/>
</dbReference>
<keyword evidence="10" id="KW-1185">Reference proteome</keyword>
<dbReference type="PANTHER" id="PTHR12749:SF0">
    <property type="entry name" value="DNA EXCISION REPAIR PROTEIN ERCC-1"/>
    <property type="match status" value="1"/>
</dbReference>
<comment type="subcellular location">
    <subcellularLocation>
        <location evidence="1">Nucleus</location>
    </subcellularLocation>
</comment>
<dbReference type="AlphaFoldDB" id="Q6CRB9"/>
<evidence type="ECO:0000256" key="5">
    <source>
        <dbReference type="ARBA" id="ARBA00023204"/>
    </source>
</evidence>
<feature type="region of interest" description="Disordered" evidence="7">
    <location>
        <begin position="1"/>
        <end position="93"/>
    </location>
</feature>
<evidence type="ECO:0000256" key="7">
    <source>
        <dbReference type="SAM" id="MobiDB-lite"/>
    </source>
</evidence>
<evidence type="ECO:0000256" key="1">
    <source>
        <dbReference type="ARBA" id="ARBA00004123"/>
    </source>
</evidence>
<dbReference type="Proteomes" id="UP000000598">
    <property type="component" value="Chromosome D"/>
</dbReference>
<evidence type="ECO:0000256" key="3">
    <source>
        <dbReference type="ARBA" id="ARBA00022763"/>
    </source>
</evidence>
<dbReference type="InterPro" id="IPR004579">
    <property type="entry name" value="ERCC1/RAD10/SWI10"/>
</dbReference>
<proteinExistence type="inferred from homology"/>
<dbReference type="FunFam" id="3.40.50.10130:FF:000015">
    <property type="entry name" value="SsDNA endonuclease"/>
    <property type="match status" value="1"/>
</dbReference>
<dbReference type="InterPro" id="IPR011335">
    <property type="entry name" value="Restrct_endonuc-II-like"/>
</dbReference>
<dbReference type="GO" id="GO:0070522">
    <property type="term" value="C:ERCC4-ERCC1 complex"/>
    <property type="evidence" value="ECO:0007669"/>
    <property type="project" value="TreeGrafter"/>
</dbReference>
<protein>
    <submittedName>
        <fullName evidence="9">KLLA0D10307p</fullName>
    </submittedName>
</protein>
<dbReference type="HOGENOM" id="CLU_1267070_0_0_1"/>
<dbReference type="FunCoup" id="Q6CRB9">
    <property type="interactions" value="143"/>
</dbReference>
<dbReference type="CDD" id="cd22325">
    <property type="entry name" value="ERCC1_C-like"/>
    <property type="match status" value="1"/>
</dbReference>
<dbReference type="GO" id="GO:0006302">
    <property type="term" value="P:double-strand break repair"/>
    <property type="evidence" value="ECO:0007669"/>
    <property type="project" value="UniProtKB-ARBA"/>
</dbReference>
<dbReference type="KEGG" id="kla:KLLA0_D10307g"/>
<dbReference type="Pfam" id="PF03834">
    <property type="entry name" value="Rad10"/>
    <property type="match status" value="1"/>
</dbReference>
<evidence type="ECO:0000256" key="6">
    <source>
        <dbReference type="ARBA" id="ARBA00023242"/>
    </source>
</evidence>
<dbReference type="SUPFAM" id="SSF52980">
    <property type="entry name" value="Restriction endonuclease-like"/>
    <property type="match status" value="1"/>
</dbReference>
<name>Q6CRB9_KLULA</name>
<evidence type="ECO:0000256" key="2">
    <source>
        <dbReference type="ARBA" id="ARBA00008283"/>
    </source>
</evidence>
<feature type="domain" description="ERCC1-like central" evidence="8">
    <location>
        <begin position="116"/>
        <end position="231"/>
    </location>
</feature>
<sequence length="233" mass="26455">MVDDTTSFESILANVRKRRAEFNQPSPQPQQSPRPSLQQNPAPELTRKQNEHPNLRDASINSQQRSVTTSKPSGPVINSFNQQHDTSPGNAPVIHNQKKAVQESSFADKSSSSKTMFVSSSQTGNPLLKSLVNVNWRYVKSTPTTQVHYDYQIRGRNVIFLSLKYHKLHPEYIGKKLLPFKRTEGNVLLCVVDVENSEDILRELNKVCMFQGFTILLAFTFEQAGKYLTFMNK</sequence>
<dbReference type="InParanoid" id="Q6CRB9"/>
<dbReference type="STRING" id="284590.Q6CRB9"/>
<comment type="similarity">
    <text evidence="2">Belongs to the ERCC1/RAD10/SWI10 family.</text>
</comment>